<feature type="domain" description="BPL/LPL catalytic" evidence="6">
    <location>
        <begin position="1"/>
        <end position="175"/>
    </location>
</feature>
<comment type="pathway">
    <text evidence="2">Protein modification; protein lipoylation via exogenous pathway; protein N(6)-(lipoyl)lysine from lipoate: step 2/2.</text>
</comment>
<dbReference type="PROSITE" id="PS51733">
    <property type="entry name" value="BPL_LPL_CATALYTIC"/>
    <property type="match status" value="1"/>
</dbReference>
<keyword evidence="8" id="KW-1185">Reference proteome</keyword>
<dbReference type="GO" id="GO:0017118">
    <property type="term" value="F:lipoyltransferase activity"/>
    <property type="evidence" value="ECO:0007669"/>
    <property type="project" value="TreeGrafter"/>
</dbReference>
<organism evidence="7 8">
    <name type="scientific">Coemansia asiatica</name>
    <dbReference type="NCBI Taxonomy" id="1052880"/>
    <lineage>
        <taxon>Eukaryota</taxon>
        <taxon>Fungi</taxon>
        <taxon>Fungi incertae sedis</taxon>
        <taxon>Zoopagomycota</taxon>
        <taxon>Kickxellomycotina</taxon>
        <taxon>Kickxellomycetes</taxon>
        <taxon>Kickxellales</taxon>
        <taxon>Kickxellaceae</taxon>
        <taxon>Coemansia</taxon>
    </lineage>
</organism>
<evidence type="ECO:0000256" key="2">
    <source>
        <dbReference type="ARBA" id="ARBA00005085"/>
    </source>
</evidence>
<gene>
    <name evidence="7" type="ORF">LPJ64_000995</name>
</gene>
<dbReference type="PANTHER" id="PTHR12561:SF3">
    <property type="entry name" value="LIPOYLTRANSFERASE 1, MITOCHONDRIAL"/>
    <property type="match status" value="1"/>
</dbReference>
<evidence type="ECO:0000256" key="3">
    <source>
        <dbReference type="ARBA" id="ARBA00008242"/>
    </source>
</evidence>
<evidence type="ECO:0000313" key="7">
    <source>
        <dbReference type="EMBL" id="KAJ1647616.1"/>
    </source>
</evidence>
<reference evidence="7" key="1">
    <citation type="submission" date="2022-07" db="EMBL/GenBank/DDBJ databases">
        <title>Phylogenomic reconstructions and comparative analyses of Kickxellomycotina fungi.</title>
        <authorList>
            <person name="Reynolds N.K."/>
            <person name="Stajich J.E."/>
            <person name="Barry K."/>
            <person name="Grigoriev I.V."/>
            <person name="Crous P."/>
            <person name="Smith M.E."/>
        </authorList>
    </citation>
    <scope>NUCLEOTIDE SEQUENCE</scope>
    <source>
        <strain evidence="7">NBRC 105413</strain>
    </source>
</reference>
<evidence type="ECO:0000256" key="5">
    <source>
        <dbReference type="SAM" id="MobiDB-lite"/>
    </source>
</evidence>
<dbReference type="InterPro" id="IPR045864">
    <property type="entry name" value="aa-tRNA-synth_II/BPL/LPL"/>
</dbReference>
<dbReference type="Proteomes" id="UP001145021">
    <property type="component" value="Unassembled WGS sequence"/>
</dbReference>
<comment type="similarity">
    <text evidence="3">Belongs to the LplA family.</text>
</comment>
<evidence type="ECO:0000256" key="4">
    <source>
        <dbReference type="ARBA" id="ARBA00015925"/>
    </source>
</evidence>
<proteinExistence type="inferred from homology"/>
<sequence>MLIFADGSRHCMNPWKECNLSMMAERDVLLARRTSGGGAVYHDMGNTNYTVVMPRDAFTRDRCAEMVARALVNEDIPAYVNARHDVAVDGKKISGSAFKLTSKRAFHHGTMLIDADLRRLDGCLRSKAHGEITALGVDSVRSTVANLREYSWAIDHQGFCDAVMLEFSRSFGALDHQNVTVWNEDDIAELVDDERQRIRTWKWLYGQTPRFVHSFDTAFSWGTVFARITMYHGLVAEVSLSDSPDVDADTDAAASAATLLPHVRECFDAVARVMADAPYEAIEIRRRLEPVHRSGPHAGDLCEWLVAKVSDAASGKHMPSAAAAGPYSVWPRAAKNQQQHLGASFARVVDVRRTHPAAITSVCPPQPPAAANSASSASAKSSARHHAKL</sequence>
<protein>
    <recommendedName>
        <fullName evidence="4">Putative lipoate-protein ligase A</fullName>
    </recommendedName>
</protein>
<dbReference type="EMBL" id="JANBOH010000024">
    <property type="protein sequence ID" value="KAJ1647616.1"/>
    <property type="molecule type" value="Genomic_DNA"/>
</dbReference>
<feature type="compositionally biased region" description="Low complexity" evidence="5">
    <location>
        <begin position="369"/>
        <end position="381"/>
    </location>
</feature>
<feature type="region of interest" description="Disordered" evidence="5">
    <location>
        <begin position="359"/>
        <end position="389"/>
    </location>
</feature>
<dbReference type="InterPro" id="IPR004143">
    <property type="entry name" value="BPL_LPL_catalytic"/>
</dbReference>
<dbReference type="GO" id="GO:0005739">
    <property type="term" value="C:mitochondrion"/>
    <property type="evidence" value="ECO:0007669"/>
    <property type="project" value="TreeGrafter"/>
</dbReference>
<evidence type="ECO:0000313" key="8">
    <source>
        <dbReference type="Proteomes" id="UP001145021"/>
    </source>
</evidence>
<evidence type="ECO:0000259" key="6">
    <source>
        <dbReference type="PROSITE" id="PS51733"/>
    </source>
</evidence>
<comment type="function">
    <text evidence="1">Catalyzes both the ATP-dependent activation of exogenously supplied lipoate to lipoyl-AMP and the transfer of the activated lipoyl onto the lipoyl domains of lipoate-dependent enzymes.</text>
</comment>
<dbReference type="Gene3D" id="3.30.930.10">
    <property type="entry name" value="Bira Bifunctional Protein, Domain 2"/>
    <property type="match status" value="1"/>
</dbReference>
<dbReference type="AlphaFoldDB" id="A0A9W8CKD4"/>
<comment type="caution">
    <text evidence="7">The sequence shown here is derived from an EMBL/GenBank/DDBJ whole genome shotgun (WGS) entry which is preliminary data.</text>
</comment>
<dbReference type="InterPro" id="IPR004562">
    <property type="entry name" value="LipoylTrfase_LipoateP_Ligase"/>
</dbReference>
<dbReference type="Gene3D" id="3.30.390.50">
    <property type="entry name" value="CO dehydrogenase flavoprotein, C-terminal domain"/>
    <property type="match status" value="1"/>
</dbReference>
<dbReference type="SUPFAM" id="SSF55681">
    <property type="entry name" value="Class II aaRS and biotin synthetases"/>
    <property type="match status" value="1"/>
</dbReference>
<dbReference type="GO" id="GO:0009249">
    <property type="term" value="P:protein lipoylation"/>
    <property type="evidence" value="ECO:0007669"/>
    <property type="project" value="InterPro"/>
</dbReference>
<dbReference type="PANTHER" id="PTHR12561">
    <property type="entry name" value="LIPOATE-PROTEIN LIGASE"/>
    <property type="match status" value="1"/>
</dbReference>
<dbReference type="Pfam" id="PF21948">
    <property type="entry name" value="LplA-B_cat"/>
    <property type="match status" value="1"/>
</dbReference>
<accession>A0A9W8CKD4</accession>
<evidence type="ECO:0000256" key="1">
    <source>
        <dbReference type="ARBA" id="ARBA00003253"/>
    </source>
</evidence>
<name>A0A9W8CKD4_9FUNG</name>
<dbReference type="CDD" id="cd16443">
    <property type="entry name" value="LplA"/>
    <property type="match status" value="1"/>
</dbReference>